<dbReference type="AlphaFoldDB" id="A0A4R0MUR7"/>
<evidence type="ECO:0000256" key="1">
    <source>
        <dbReference type="SAM" id="SignalP"/>
    </source>
</evidence>
<evidence type="ECO:0000313" key="3">
    <source>
        <dbReference type="Proteomes" id="UP000292884"/>
    </source>
</evidence>
<dbReference type="Proteomes" id="UP000292884">
    <property type="component" value="Unassembled WGS sequence"/>
</dbReference>
<proteinExistence type="predicted"/>
<dbReference type="EMBL" id="SJSK01000003">
    <property type="protein sequence ID" value="TCC90507.1"/>
    <property type="molecule type" value="Genomic_DNA"/>
</dbReference>
<sequence>MKFFKILLVFLLFASTAVFGQKKEIYANFPENFESPDTAVKAHYKKQIITLKSGEWNLDYALLGALPGHDRFNPIGKQSIRIQQNRSKSAFLEMNFDLNEGASKVTIAYAVYYKDASSIWKLEYSTDQGLTWVQAGKDILTESTDLKTAEFNLDIKGKVRFRINKLGLGDGKQDSSIKNGRLSIDDIAIYKN</sequence>
<evidence type="ECO:0000313" key="2">
    <source>
        <dbReference type="EMBL" id="TCC90507.1"/>
    </source>
</evidence>
<dbReference type="OrthoDB" id="1111074at2"/>
<keyword evidence="1" id="KW-0732">Signal</keyword>
<feature type="chain" id="PRO_5020777880" evidence="1">
    <location>
        <begin position="21"/>
        <end position="192"/>
    </location>
</feature>
<gene>
    <name evidence="2" type="ORF">EZ428_14635</name>
</gene>
<keyword evidence="3" id="KW-1185">Reference proteome</keyword>
<feature type="signal peptide" evidence="1">
    <location>
        <begin position="1"/>
        <end position="20"/>
    </location>
</feature>
<dbReference type="RefSeq" id="WP_131553906.1">
    <property type="nucleotide sequence ID" value="NZ_SJSK01000003.1"/>
</dbReference>
<accession>A0A4R0MUR7</accession>
<comment type="caution">
    <text evidence="2">The sequence shown here is derived from an EMBL/GenBank/DDBJ whole genome shotgun (WGS) entry which is preliminary data.</text>
</comment>
<protein>
    <submittedName>
        <fullName evidence="2">Uncharacterized protein</fullName>
    </submittedName>
</protein>
<organism evidence="2 3">
    <name type="scientific">Pedobacter frigiditerrae</name>
    <dbReference type="NCBI Taxonomy" id="2530452"/>
    <lineage>
        <taxon>Bacteria</taxon>
        <taxon>Pseudomonadati</taxon>
        <taxon>Bacteroidota</taxon>
        <taxon>Sphingobacteriia</taxon>
        <taxon>Sphingobacteriales</taxon>
        <taxon>Sphingobacteriaceae</taxon>
        <taxon>Pedobacter</taxon>
    </lineage>
</organism>
<name>A0A4R0MUR7_9SPHI</name>
<reference evidence="2 3" key="1">
    <citation type="submission" date="2019-02" db="EMBL/GenBank/DDBJ databases">
        <title>Pedobacter sp. RP-1-13 sp. nov., isolated from Arctic soil.</title>
        <authorList>
            <person name="Dahal R.H."/>
        </authorList>
    </citation>
    <scope>NUCLEOTIDE SEQUENCE [LARGE SCALE GENOMIC DNA]</scope>
    <source>
        <strain evidence="2 3">RP-1-13</strain>
    </source>
</reference>